<evidence type="ECO:0000256" key="2">
    <source>
        <dbReference type="ARBA" id="ARBA00009370"/>
    </source>
</evidence>
<feature type="domain" description="Peptidase S26" evidence="4">
    <location>
        <begin position="16"/>
        <end position="77"/>
    </location>
</feature>
<dbReference type="Proteomes" id="UP000612585">
    <property type="component" value="Unassembled WGS sequence"/>
</dbReference>
<sequence length="126" mass="13376">MIRLLGDLLRRRLLLVTVEGTSMTPTYSPGDRLLVRRVAFETLRRGDAVVLRSPGPEFPGEPRYLVKRAAALPGDPVPAGVPAPDPVVPDGRLAVLGDNTGGSADSRHMGLLSSAAVVGVVLRRMT</sequence>
<organism evidence="5 6">
    <name type="scientific">Virgisporangium aurantiacum</name>
    <dbReference type="NCBI Taxonomy" id="175570"/>
    <lineage>
        <taxon>Bacteria</taxon>
        <taxon>Bacillati</taxon>
        <taxon>Actinomycetota</taxon>
        <taxon>Actinomycetes</taxon>
        <taxon>Micromonosporales</taxon>
        <taxon>Micromonosporaceae</taxon>
        <taxon>Virgisporangium</taxon>
    </lineage>
</organism>
<evidence type="ECO:0000313" key="6">
    <source>
        <dbReference type="Proteomes" id="UP000612585"/>
    </source>
</evidence>
<dbReference type="InterPro" id="IPR036286">
    <property type="entry name" value="LexA/Signal_pep-like_sf"/>
</dbReference>
<dbReference type="PANTHER" id="PTHR43390:SF1">
    <property type="entry name" value="CHLOROPLAST PROCESSING PEPTIDASE"/>
    <property type="match status" value="1"/>
</dbReference>
<keyword evidence="6" id="KW-1185">Reference proteome</keyword>
<comment type="subcellular location">
    <subcellularLocation>
        <location evidence="1">Cell membrane</location>
        <topology evidence="1">Single-pass type II membrane protein</topology>
    </subcellularLocation>
</comment>
<accession>A0A8J3ZBP4</accession>
<evidence type="ECO:0000313" key="5">
    <source>
        <dbReference type="EMBL" id="GIJ60887.1"/>
    </source>
</evidence>
<dbReference type="GO" id="GO:0004252">
    <property type="term" value="F:serine-type endopeptidase activity"/>
    <property type="evidence" value="ECO:0007669"/>
    <property type="project" value="InterPro"/>
</dbReference>
<feature type="domain" description="Peptidase S26" evidence="4">
    <location>
        <begin position="87"/>
        <end position="122"/>
    </location>
</feature>
<evidence type="ECO:0000259" key="4">
    <source>
        <dbReference type="Pfam" id="PF10502"/>
    </source>
</evidence>
<dbReference type="PANTHER" id="PTHR43390">
    <property type="entry name" value="SIGNAL PEPTIDASE I"/>
    <property type="match status" value="1"/>
</dbReference>
<dbReference type="Pfam" id="PF10502">
    <property type="entry name" value="Peptidase_S26"/>
    <property type="match status" value="2"/>
</dbReference>
<dbReference type="EMBL" id="BOPG01000061">
    <property type="protein sequence ID" value="GIJ60887.1"/>
    <property type="molecule type" value="Genomic_DNA"/>
</dbReference>
<dbReference type="GO" id="GO:0006465">
    <property type="term" value="P:signal peptide processing"/>
    <property type="evidence" value="ECO:0007669"/>
    <property type="project" value="InterPro"/>
</dbReference>
<feature type="active site" evidence="3">
    <location>
        <position position="67"/>
    </location>
</feature>
<dbReference type="AlphaFoldDB" id="A0A8J3ZBP4"/>
<dbReference type="Gene3D" id="2.10.109.10">
    <property type="entry name" value="Umud Fragment, subunit A"/>
    <property type="match status" value="1"/>
</dbReference>
<dbReference type="GO" id="GO:0005886">
    <property type="term" value="C:plasma membrane"/>
    <property type="evidence" value="ECO:0007669"/>
    <property type="project" value="UniProtKB-SubCell"/>
</dbReference>
<dbReference type="InterPro" id="IPR000223">
    <property type="entry name" value="Pept_S26A_signal_pept_1"/>
</dbReference>
<proteinExistence type="inferred from homology"/>
<evidence type="ECO:0000256" key="3">
    <source>
        <dbReference type="PIRSR" id="PIRSR600223-1"/>
    </source>
</evidence>
<feature type="active site" evidence="3">
    <location>
        <position position="22"/>
    </location>
</feature>
<dbReference type="CDD" id="cd06530">
    <property type="entry name" value="S26_SPase_I"/>
    <property type="match status" value="1"/>
</dbReference>
<dbReference type="SUPFAM" id="SSF51306">
    <property type="entry name" value="LexA/Signal peptidase"/>
    <property type="match status" value="1"/>
</dbReference>
<comment type="caution">
    <text evidence="5">The sequence shown here is derived from an EMBL/GenBank/DDBJ whole genome shotgun (WGS) entry which is preliminary data.</text>
</comment>
<dbReference type="RefSeq" id="WP_239152286.1">
    <property type="nucleotide sequence ID" value="NZ_BOPG01000061.1"/>
</dbReference>
<name>A0A8J3ZBP4_9ACTN</name>
<reference evidence="5" key="1">
    <citation type="submission" date="2021-01" db="EMBL/GenBank/DDBJ databases">
        <title>Whole genome shotgun sequence of Virgisporangium aurantiacum NBRC 16421.</title>
        <authorList>
            <person name="Komaki H."/>
            <person name="Tamura T."/>
        </authorList>
    </citation>
    <scope>NUCLEOTIDE SEQUENCE</scope>
    <source>
        <strain evidence="5">NBRC 16421</strain>
    </source>
</reference>
<gene>
    <name evidence="5" type="primary">lepB_5</name>
    <name evidence="5" type="ORF">Vau01_084030</name>
</gene>
<comment type="similarity">
    <text evidence="2">Belongs to the peptidase S26 family.</text>
</comment>
<protein>
    <submittedName>
        <fullName evidence="5">S26 family signal peptidase</fullName>
    </submittedName>
</protein>
<dbReference type="PRINTS" id="PR00727">
    <property type="entry name" value="LEADERPTASE"/>
</dbReference>
<dbReference type="InterPro" id="IPR019533">
    <property type="entry name" value="Peptidase_S26"/>
</dbReference>
<evidence type="ECO:0000256" key="1">
    <source>
        <dbReference type="ARBA" id="ARBA00004401"/>
    </source>
</evidence>